<dbReference type="GO" id="GO:0000286">
    <property type="term" value="F:alanine dehydrogenase activity"/>
    <property type="evidence" value="ECO:0007669"/>
    <property type="project" value="UniProtKB-EC"/>
</dbReference>
<evidence type="ECO:0000256" key="3">
    <source>
        <dbReference type="ARBA" id="ARBA00012897"/>
    </source>
</evidence>
<evidence type="ECO:0000256" key="2">
    <source>
        <dbReference type="ARBA" id="ARBA00005689"/>
    </source>
</evidence>
<name>A0ABW4TRR8_9ACTN</name>
<keyword evidence="9" id="KW-1185">Reference proteome</keyword>
<organism evidence="8 9">
    <name type="scientific">Nocardioides aestuarii</name>
    <dbReference type="NCBI Taxonomy" id="252231"/>
    <lineage>
        <taxon>Bacteria</taxon>
        <taxon>Bacillati</taxon>
        <taxon>Actinomycetota</taxon>
        <taxon>Actinomycetes</taxon>
        <taxon>Propionibacteriales</taxon>
        <taxon>Nocardioidaceae</taxon>
        <taxon>Nocardioides</taxon>
    </lineage>
</organism>
<dbReference type="EMBL" id="JBHUGD010000004">
    <property type="protein sequence ID" value="MFD1948625.1"/>
    <property type="molecule type" value="Genomic_DNA"/>
</dbReference>
<dbReference type="SUPFAM" id="SSF51735">
    <property type="entry name" value="NAD(P)-binding Rossmann-fold domains"/>
    <property type="match status" value="1"/>
</dbReference>
<feature type="domain" description="Alanine dehydrogenase/pyridine nucleotide transhydrogenase N-terminal" evidence="7">
    <location>
        <begin position="4"/>
        <end position="137"/>
    </location>
</feature>
<dbReference type="SMART" id="SM01003">
    <property type="entry name" value="AlaDh_PNT_N"/>
    <property type="match status" value="1"/>
</dbReference>
<dbReference type="CDD" id="cd05305">
    <property type="entry name" value="L-AlaDH"/>
    <property type="match status" value="1"/>
</dbReference>
<dbReference type="PANTHER" id="PTHR42795">
    <property type="entry name" value="ALANINE DEHYDROGENASE"/>
    <property type="match status" value="1"/>
</dbReference>
<evidence type="ECO:0000259" key="7">
    <source>
        <dbReference type="SMART" id="SM01003"/>
    </source>
</evidence>
<dbReference type="Gene3D" id="3.40.50.720">
    <property type="entry name" value="NAD(P)-binding Rossmann-like Domain"/>
    <property type="match status" value="2"/>
</dbReference>
<reference evidence="9" key="1">
    <citation type="journal article" date="2019" name="Int. J. Syst. Evol. Microbiol.">
        <title>The Global Catalogue of Microorganisms (GCM) 10K type strain sequencing project: providing services to taxonomists for standard genome sequencing and annotation.</title>
        <authorList>
            <consortium name="The Broad Institute Genomics Platform"/>
            <consortium name="The Broad Institute Genome Sequencing Center for Infectious Disease"/>
            <person name="Wu L."/>
            <person name="Ma J."/>
        </authorList>
    </citation>
    <scope>NUCLEOTIDE SEQUENCE [LARGE SCALE GENOMIC DNA]</scope>
    <source>
        <strain evidence="9">CGMCC 1.12477</strain>
    </source>
</reference>
<dbReference type="InterPro" id="IPR036291">
    <property type="entry name" value="NAD(P)-bd_dom_sf"/>
</dbReference>
<protein>
    <recommendedName>
        <fullName evidence="3 5">Alanine dehydrogenase</fullName>
        <ecNumber evidence="3 5">1.4.1.1</ecNumber>
    </recommendedName>
</protein>
<evidence type="ECO:0000256" key="5">
    <source>
        <dbReference type="PIRNR" id="PIRNR000183"/>
    </source>
</evidence>
<dbReference type="RefSeq" id="WP_343921823.1">
    <property type="nucleotide sequence ID" value="NZ_BAAAJT010000003.1"/>
</dbReference>
<dbReference type="PANTHER" id="PTHR42795:SF1">
    <property type="entry name" value="ALANINE DEHYDROGENASE"/>
    <property type="match status" value="1"/>
</dbReference>
<dbReference type="PIRSF" id="PIRSF000183">
    <property type="entry name" value="Alanine_dh"/>
    <property type="match status" value="1"/>
</dbReference>
<feature type="domain" description="Alanine dehydrogenase/pyridine nucleotide transhydrogenase NAD(H)-binding" evidence="6">
    <location>
        <begin position="149"/>
        <end position="297"/>
    </location>
</feature>
<dbReference type="Pfam" id="PF05222">
    <property type="entry name" value="AlaDh_PNT_N"/>
    <property type="match status" value="1"/>
</dbReference>
<dbReference type="EC" id="1.4.1.1" evidence="3 5"/>
<comment type="catalytic activity">
    <reaction evidence="5">
        <text>L-alanine + NAD(+) + H2O = pyruvate + NH4(+) + NADH + H(+)</text>
        <dbReference type="Rhea" id="RHEA:18405"/>
        <dbReference type="ChEBI" id="CHEBI:15361"/>
        <dbReference type="ChEBI" id="CHEBI:15377"/>
        <dbReference type="ChEBI" id="CHEBI:15378"/>
        <dbReference type="ChEBI" id="CHEBI:28938"/>
        <dbReference type="ChEBI" id="CHEBI:57540"/>
        <dbReference type="ChEBI" id="CHEBI:57945"/>
        <dbReference type="ChEBI" id="CHEBI:57972"/>
        <dbReference type="EC" id="1.4.1.1"/>
    </reaction>
</comment>
<evidence type="ECO:0000259" key="6">
    <source>
        <dbReference type="SMART" id="SM01002"/>
    </source>
</evidence>
<dbReference type="Pfam" id="PF01262">
    <property type="entry name" value="AlaDh_PNT_C"/>
    <property type="match status" value="1"/>
</dbReference>
<dbReference type="SUPFAM" id="SSF52283">
    <property type="entry name" value="Formate/glycerate dehydrogenase catalytic domain-like"/>
    <property type="match status" value="1"/>
</dbReference>
<dbReference type="InterPro" id="IPR007698">
    <property type="entry name" value="AlaDH/PNT_NAD(H)-bd"/>
</dbReference>
<comment type="function">
    <text evidence="5">Catalyzes the reversible reductive amination of pyruvate to L-alanine.</text>
</comment>
<dbReference type="NCBIfam" id="TIGR00518">
    <property type="entry name" value="alaDH"/>
    <property type="match status" value="1"/>
</dbReference>
<evidence type="ECO:0000313" key="8">
    <source>
        <dbReference type="EMBL" id="MFD1948625.1"/>
    </source>
</evidence>
<dbReference type="InterPro" id="IPR008141">
    <property type="entry name" value="Ala_DH"/>
</dbReference>
<keyword evidence="5" id="KW-0520">NAD</keyword>
<comment type="caution">
    <text evidence="8">The sequence shown here is derived from an EMBL/GenBank/DDBJ whole genome shotgun (WGS) entry which is preliminary data.</text>
</comment>
<proteinExistence type="inferred from homology"/>
<sequence>MKIGVPKEVKNHEYRVALTPVGAHELTQHGHQVFVQRDAGTGSQIPDEEYVAAGATMIDEADDVWAEAEMVLKVKEPVAEEYHRLRDDLTLFTYLHLAADKPLTERLVEAGTTAIAYETVQLPSGGLPLLYPMSEVAGCLAPQVGAHALLKAQGGRGVLMGGVGGVANAKVVIIGAGVSGQNAANIALGMGADVTLLDTDLDKLRMSFWRYNNRVHGLASSKLAIEQQVMEADMVIGAVLIPGAAAPKLVSNDLVSRMKPGSVLVDIAVDQGGCFEDTHATTHADPTYEVHKSVFYCVANMPGAVPNTSTYALTNATLPYTVALADKGWQQACRDDRSLALGLNTHAGRLTNAPVGEAVGIDAISLEDALA</sequence>
<comment type="pathway">
    <text evidence="1 5">Amino-acid degradation; L-alanine degradation via dehydrogenase pathway; NH(3) and pyruvate from L-alanine: step 1/1.</text>
</comment>
<evidence type="ECO:0000313" key="9">
    <source>
        <dbReference type="Proteomes" id="UP001597351"/>
    </source>
</evidence>
<dbReference type="InterPro" id="IPR007886">
    <property type="entry name" value="AlaDH/PNT_N"/>
</dbReference>
<evidence type="ECO:0000256" key="1">
    <source>
        <dbReference type="ARBA" id="ARBA00005206"/>
    </source>
</evidence>
<gene>
    <name evidence="8" type="primary">ald</name>
    <name evidence="8" type="ORF">ACFSDE_17620</name>
</gene>
<evidence type="ECO:0000256" key="4">
    <source>
        <dbReference type="ARBA" id="ARBA00023002"/>
    </source>
</evidence>
<comment type="similarity">
    <text evidence="2 5">Belongs to the AlaDH/PNT family.</text>
</comment>
<dbReference type="Proteomes" id="UP001597351">
    <property type="component" value="Unassembled WGS sequence"/>
</dbReference>
<dbReference type="SMART" id="SM01002">
    <property type="entry name" value="AlaDh_PNT_C"/>
    <property type="match status" value="1"/>
</dbReference>
<accession>A0ABW4TRR8</accession>
<keyword evidence="4 5" id="KW-0560">Oxidoreductase</keyword>